<evidence type="ECO:0000256" key="5">
    <source>
        <dbReference type="ARBA" id="ARBA00023136"/>
    </source>
</evidence>
<feature type="transmembrane region" description="Helical" evidence="6">
    <location>
        <begin position="221"/>
        <end position="243"/>
    </location>
</feature>
<keyword evidence="3 6" id="KW-0812">Transmembrane</keyword>
<dbReference type="PANTHER" id="PTHR10010:SF46">
    <property type="entry name" value="SODIUM-DEPENDENT PHOSPHATE TRANSPORT PROTEIN 2B"/>
    <property type="match status" value="1"/>
</dbReference>
<keyword evidence="5 6" id="KW-0472">Membrane</keyword>
<dbReference type="InterPro" id="IPR003841">
    <property type="entry name" value="Na/Pi_transpt"/>
</dbReference>
<feature type="transmembrane region" description="Helical" evidence="6">
    <location>
        <begin position="39"/>
        <end position="60"/>
    </location>
</feature>
<dbReference type="NCBIfam" id="NF037997">
    <property type="entry name" value="Na_Pi_symport"/>
    <property type="match status" value="2"/>
</dbReference>
<evidence type="ECO:0000313" key="8">
    <source>
        <dbReference type="Proteomes" id="UP000250462"/>
    </source>
</evidence>
<evidence type="ECO:0000256" key="2">
    <source>
        <dbReference type="ARBA" id="ARBA00022475"/>
    </source>
</evidence>
<dbReference type="Proteomes" id="UP000250462">
    <property type="component" value="Unassembled WGS sequence"/>
</dbReference>
<accession>A0A329R4D1</accession>
<dbReference type="OrthoDB" id="9763003at2"/>
<comment type="subcellular location">
    <subcellularLocation>
        <location evidence="1">Cell membrane</location>
        <topology evidence="1">Multi-pass membrane protein</topology>
    </subcellularLocation>
</comment>
<reference evidence="7 8" key="1">
    <citation type="submission" date="2018-06" db="EMBL/GenBank/DDBJ databases">
        <title>Phytoactinopolyspora halophila sp. nov., a novel halophilic actinomycete isolated from a saline soil in China.</title>
        <authorList>
            <person name="Tang S.-K."/>
        </authorList>
    </citation>
    <scope>NUCLEOTIDE SEQUENCE [LARGE SCALE GENOMIC DNA]</scope>
    <source>
        <strain evidence="7 8">YIM 96934</strain>
    </source>
</reference>
<evidence type="ECO:0000256" key="6">
    <source>
        <dbReference type="SAM" id="Phobius"/>
    </source>
</evidence>
<evidence type="ECO:0000256" key="1">
    <source>
        <dbReference type="ARBA" id="ARBA00004651"/>
    </source>
</evidence>
<proteinExistence type="predicted"/>
<feature type="transmembrane region" description="Helical" evidence="6">
    <location>
        <begin position="156"/>
        <end position="175"/>
    </location>
</feature>
<sequence>MANIAAFRESISDVPDVTRTAVSPAASIGPTRTERFTRWFLVVALIYLLISAVSVISSGFRTATGDQAEELFQFATNPFIGLVVGIIATALIQSSSTVTSIIVGLVAGGLPVSVAVPMVMGANIGTTVTNTLVSLGFVREKEEFKRAFSAATVHDFFNLLAVAIFLPLEIMFGFLERVAVPLAEPLSGSGDYSVDDANLIGMATSPIKETATGMMSFLPSAAAGIGMVLIGTTMIFMAIRYLGKLLKKLLVGRAQRVLNTAIGRGPVSGMVSGATATVLVQSSTTSTCLMIPLAGSGALSLRQIYPFTIGANLGTTMTALLASTAATGPLAVHALEIALVHLLFNIFAMVVIFALPLLRNVPIRGAEWLAALALKNKTYAIAWVVVTFLAVPALLILASALL</sequence>
<keyword evidence="4 6" id="KW-1133">Transmembrane helix</keyword>
<comment type="caution">
    <text evidence="7">The sequence shown here is derived from an EMBL/GenBank/DDBJ whole genome shotgun (WGS) entry which is preliminary data.</text>
</comment>
<dbReference type="AlphaFoldDB" id="A0A329R4D1"/>
<dbReference type="GO" id="GO:0005886">
    <property type="term" value="C:plasma membrane"/>
    <property type="evidence" value="ECO:0007669"/>
    <property type="project" value="UniProtKB-SubCell"/>
</dbReference>
<dbReference type="GO" id="GO:0005436">
    <property type="term" value="F:sodium:phosphate symporter activity"/>
    <property type="evidence" value="ECO:0007669"/>
    <property type="project" value="InterPro"/>
</dbReference>
<feature type="transmembrane region" description="Helical" evidence="6">
    <location>
        <begin position="338"/>
        <end position="358"/>
    </location>
</feature>
<keyword evidence="2" id="KW-1003">Cell membrane</keyword>
<dbReference type="EMBL" id="QMIG01000002">
    <property type="protein sequence ID" value="RAW17948.1"/>
    <property type="molecule type" value="Genomic_DNA"/>
</dbReference>
<dbReference type="PANTHER" id="PTHR10010">
    <property type="entry name" value="SOLUTE CARRIER FAMILY 34 SODIUM PHOSPHATE , MEMBER 2-RELATED"/>
    <property type="match status" value="1"/>
</dbReference>
<dbReference type="RefSeq" id="WP_112256906.1">
    <property type="nucleotide sequence ID" value="NZ_QMIG01000002.1"/>
</dbReference>
<dbReference type="Pfam" id="PF02690">
    <property type="entry name" value="Na_Pi_cotrans"/>
    <property type="match status" value="2"/>
</dbReference>
<protein>
    <submittedName>
        <fullName evidence="7">Na/Pi cotransporter family protein</fullName>
    </submittedName>
</protein>
<keyword evidence="8" id="KW-1185">Reference proteome</keyword>
<organism evidence="7 8">
    <name type="scientific">Phytoactinopolyspora halophila</name>
    <dbReference type="NCBI Taxonomy" id="1981511"/>
    <lineage>
        <taxon>Bacteria</taxon>
        <taxon>Bacillati</taxon>
        <taxon>Actinomycetota</taxon>
        <taxon>Actinomycetes</taxon>
        <taxon>Jiangellales</taxon>
        <taxon>Jiangellaceae</taxon>
        <taxon>Phytoactinopolyspora</taxon>
    </lineage>
</organism>
<evidence type="ECO:0000313" key="7">
    <source>
        <dbReference type="EMBL" id="RAW17948.1"/>
    </source>
</evidence>
<gene>
    <name evidence="7" type="ORF">DPM12_03650</name>
</gene>
<feature type="transmembrane region" description="Helical" evidence="6">
    <location>
        <begin position="379"/>
        <end position="401"/>
    </location>
</feature>
<feature type="transmembrane region" description="Helical" evidence="6">
    <location>
        <begin position="304"/>
        <end position="326"/>
    </location>
</feature>
<evidence type="ECO:0000256" key="4">
    <source>
        <dbReference type="ARBA" id="ARBA00022989"/>
    </source>
</evidence>
<feature type="transmembrane region" description="Helical" evidence="6">
    <location>
        <begin position="72"/>
        <end position="92"/>
    </location>
</feature>
<name>A0A329R4D1_9ACTN</name>
<dbReference type="GO" id="GO:0044341">
    <property type="term" value="P:sodium-dependent phosphate transport"/>
    <property type="evidence" value="ECO:0007669"/>
    <property type="project" value="InterPro"/>
</dbReference>
<evidence type="ECO:0000256" key="3">
    <source>
        <dbReference type="ARBA" id="ARBA00022692"/>
    </source>
</evidence>